<dbReference type="RefSeq" id="WP_158030028.1">
    <property type="nucleotide sequence ID" value="NZ_BMHG01000002.1"/>
</dbReference>
<reference evidence="5 6" key="1">
    <citation type="submission" date="2019-09" db="EMBL/GenBank/DDBJ databases">
        <title>Phylogeny of genus Pseudoclavibacter and closely related genus.</title>
        <authorList>
            <person name="Li Y."/>
        </authorList>
    </citation>
    <scope>NUCLEOTIDE SEQUENCE [LARGE SCALE GENOMIC DNA]</scope>
    <source>
        <strain evidence="5 6">EGI 60007</strain>
    </source>
</reference>
<keyword evidence="6" id="KW-1185">Reference proteome</keyword>
<dbReference type="InterPro" id="IPR042261">
    <property type="entry name" value="Lsr2-like_dimerization"/>
</dbReference>
<dbReference type="OrthoDB" id="4113332at2"/>
<name>A0A6H9WLS1_9MICO</name>
<accession>A0A6H9WLS1</accession>
<dbReference type="Gene3D" id="3.30.60.230">
    <property type="entry name" value="Lsr2, dimerization domain"/>
    <property type="match status" value="1"/>
</dbReference>
<dbReference type="Gene3D" id="4.10.320.10">
    <property type="entry name" value="E3-binding domain"/>
    <property type="match status" value="1"/>
</dbReference>
<dbReference type="EMBL" id="WBJY01000004">
    <property type="protein sequence ID" value="KAB1646862.1"/>
    <property type="molecule type" value="Genomic_DNA"/>
</dbReference>
<evidence type="ECO:0000259" key="4">
    <source>
        <dbReference type="Pfam" id="PF23359"/>
    </source>
</evidence>
<comment type="caution">
    <text evidence="5">The sequence shown here is derived from an EMBL/GenBank/DDBJ whole genome shotgun (WGS) entry which is preliminary data.</text>
</comment>
<evidence type="ECO:0000313" key="5">
    <source>
        <dbReference type="EMBL" id="KAB1646862.1"/>
    </source>
</evidence>
<proteinExistence type="predicted"/>
<dbReference type="AlphaFoldDB" id="A0A6H9WLS1"/>
<organism evidence="5 6">
    <name type="scientific">Pseudoclavibacter endophyticus</name>
    <dbReference type="NCBI Taxonomy" id="1778590"/>
    <lineage>
        <taxon>Bacteria</taxon>
        <taxon>Bacillati</taxon>
        <taxon>Actinomycetota</taxon>
        <taxon>Actinomycetes</taxon>
        <taxon>Micrococcales</taxon>
        <taxon>Microbacteriaceae</taxon>
        <taxon>Pseudoclavibacter</taxon>
    </lineage>
</organism>
<dbReference type="Pfam" id="PF11774">
    <property type="entry name" value="Lsr2"/>
    <property type="match status" value="1"/>
</dbReference>
<keyword evidence="1" id="KW-0238">DNA-binding</keyword>
<protein>
    <submittedName>
        <fullName evidence="5">Lsr2 family protein</fullName>
    </submittedName>
</protein>
<evidence type="ECO:0000259" key="3">
    <source>
        <dbReference type="Pfam" id="PF11774"/>
    </source>
</evidence>
<dbReference type="Proteomes" id="UP000431744">
    <property type="component" value="Unassembled WGS sequence"/>
</dbReference>
<dbReference type="GO" id="GO:0016746">
    <property type="term" value="F:acyltransferase activity"/>
    <property type="evidence" value="ECO:0007669"/>
    <property type="project" value="InterPro"/>
</dbReference>
<evidence type="ECO:0000256" key="2">
    <source>
        <dbReference type="SAM" id="MobiDB-lite"/>
    </source>
</evidence>
<dbReference type="GO" id="GO:0003677">
    <property type="term" value="F:DNA binding"/>
    <property type="evidence" value="ECO:0007669"/>
    <property type="project" value="UniProtKB-KW"/>
</dbReference>
<dbReference type="InterPro" id="IPR055370">
    <property type="entry name" value="Lsr2_DNA-bd"/>
</dbReference>
<feature type="region of interest" description="Disordered" evidence="2">
    <location>
        <begin position="58"/>
        <end position="81"/>
    </location>
</feature>
<evidence type="ECO:0000256" key="1">
    <source>
        <dbReference type="ARBA" id="ARBA00023125"/>
    </source>
</evidence>
<feature type="domain" description="Lsr2 dimerization" evidence="3">
    <location>
        <begin position="1"/>
        <end position="62"/>
    </location>
</feature>
<dbReference type="InterPro" id="IPR036625">
    <property type="entry name" value="E3-bd_dom_sf"/>
</dbReference>
<evidence type="ECO:0000313" key="6">
    <source>
        <dbReference type="Proteomes" id="UP000431744"/>
    </source>
</evidence>
<feature type="domain" description="Lsr2 DNA-binding" evidence="4">
    <location>
        <begin position="78"/>
        <end position="112"/>
    </location>
</feature>
<dbReference type="Pfam" id="PF23359">
    <property type="entry name" value="Lsr2_DNA-bd"/>
    <property type="match status" value="1"/>
</dbReference>
<dbReference type="InterPro" id="IPR024412">
    <property type="entry name" value="Lsr2_dim_dom"/>
</dbReference>
<gene>
    <name evidence="5" type="ORF">F8O04_14120</name>
</gene>
<sequence length="115" mass="12376">MARKIVYQLVDDLDGTLLAEGEGETIQFSIDGNDLEIDLSNDHAKLFRAATQKYVKAARPVGKSGRRGPGRSAQSGPKRDLGAIRAWASENGYTVSSRGRIPNAVIEAYEAANGK</sequence>